<dbReference type="PANTHER" id="PTHR45703">
    <property type="entry name" value="DYNEIN HEAVY CHAIN"/>
    <property type="match status" value="1"/>
</dbReference>
<feature type="domain" description="Flagellar attachment zone protein 1 conserved" evidence="4">
    <location>
        <begin position="931"/>
        <end position="1021"/>
    </location>
</feature>
<sequence length="1071" mass="122003">MKREGYHGSVNNTALLLNSREDHSRASTGTTRSETRSSPLRRDVNGPWRKGSGGGDNKIISAAPFENDKGVIKDDVNFRVERIDSASCLAVDDVVGYEFVSEDGRWTWSIGTVLACVNNSDNIIGNGDGSGAIAADPNLVSLAYWRIALDTQDEKRRSDSTMKAGKHGDEAQYDILRRLHEIEEEQAEILREPCEKDVIEAERTAEAAREKLRLRVQEQRSVLQQLAKPPGVLRLATQAVFSLLGIELLVERSEEEWEQMQRVLCSEAFEESLSEADTSRLDEVQAEIITQRFLNNPHFTYAYMETRSHLAALMQKWVVSEVQLYEARAMLQYLKGRLSALNEEARQKQQELSFYLNVSGLTRTSSDQGDEENVRYALRSFQDLGKVPFVRSDKVAVVVRSSVFCKFVPSTSFPMSALKSMTIQRDRLACIRSAASGRQGRVGFGSPVGIASVMDNELHKSREAVQVKKLLYDQSMEREHILVRELETLYQKHVWYTTALHNILRRAIAAGTSFSRRSKSDAVQLPAAQKRVQELEGNLCEKERALRTMQTKHDEELQWMRKNMRSEVWEEARNAFDDASMMQLRQFRIRHDEEVGRMRVAAKEARQWLALLLFELRKSKDLAIAEMQQEGLRELNLVRDELSICEKRQTKTVSILEDSLAYGGEEEGHERHKRQRRALKRALKTLCGSHSSGPSSESSLRRFSRNPTPTQEAAYRRLPLRTGTPVRRLSTSEVSEVSRELAEDNAIILRDRLVEEMRDRELIQEVLVQEQRKNQLLEEETKALRFDLSQEVEKHAALKEMFRELQNEVAARPGTARSSSKGSRMSGSANDGRDAREQVAKLRGTIATFDRQLEEMLEAEGMKNEGASLQALRDCFARLKASCAVMQEERDAQAADAKMLESYLKTAADALEDALIHDERWRPHTTDSNYTTWHWKKFGGDDWGRVIADTPEALEKALVRGVSSACHIPEEYVLNLKYRDEGMSLYVSFDLRHDPTIPAEDITSRLEECNYYELERLYAHRFSPEEGIDSLKRQLRAKEEELEELRASVSHQRREFQPSSGGGSKAYVLGA</sequence>
<evidence type="ECO:0000259" key="3">
    <source>
        <dbReference type="Pfam" id="PF12777"/>
    </source>
</evidence>
<dbReference type="EMBL" id="MKGL01000055">
    <property type="protein sequence ID" value="RNF09020.1"/>
    <property type="molecule type" value="Genomic_DNA"/>
</dbReference>
<dbReference type="InterPro" id="IPR024743">
    <property type="entry name" value="Dynein_HC_stalk"/>
</dbReference>
<feature type="coiled-coil region" evidence="1">
    <location>
        <begin position="331"/>
        <end position="358"/>
    </location>
</feature>
<organism evidence="5 6">
    <name type="scientific">Trypanosoma rangeli</name>
    <dbReference type="NCBI Taxonomy" id="5698"/>
    <lineage>
        <taxon>Eukaryota</taxon>
        <taxon>Discoba</taxon>
        <taxon>Euglenozoa</taxon>
        <taxon>Kinetoplastea</taxon>
        <taxon>Metakinetoplastina</taxon>
        <taxon>Trypanosomatida</taxon>
        <taxon>Trypanosomatidae</taxon>
        <taxon>Trypanosoma</taxon>
        <taxon>Herpetosoma</taxon>
    </lineage>
</organism>
<dbReference type="OrthoDB" id="245474at2759"/>
<feature type="compositionally biased region" description="Low complexity" evidence="2">
    <location>
        <begin position="686"/>
        <end position="698"/>
    </location>
</feature>
<dbReference type="GO" id="GO:0045505">
    <property type="term" value="F:dynein intermediate chain binding"/>
    <property type="evidence" value="ECO:0007669"/>
    <property type="project" value="InterPro"/>
</dbReference>
<evidence type="ECO:0000259" key="4">
    <source>
        <dbReference type="Pfam" id="PF23398"/>
    </source>
</evidence>
<dbReference type="RefSeq" id="XP_029240724.1">
    <property type="nucleotide sequence ID" value="XM_029379420.1"/>
</dbReference>
<dbReference type="OMA" id="DERWRPH"/>
<keyword evidence="6" id="KW-1185">Reference proteome</keyword>
<comment type="caution">
    <text evidence="5">The sequence shown here is derived from an EMBL/GenBank/DDBJ whole genome shotgun (WGS) entry which is preliminary data.</text>
</comment>
<protein>
    <submittedName>
        <fullName evidence="5">Dynein heavy chain, cytosolic</fullName>
    </submittedName>
</protein>
<dbReference type="Pfam" id="PF12777">
    <property type="entry name" value="MT"/>
    <property type="match status" value="1"/>
</dbReference>
<dbReference type="AlphaFoldDB" id="A0A422NU81"/>
<feature type="domain" description="Dynein heavy chain coiled coil stalk" evidence="3">
    <location>
        <begin position="191"/>
        <end position="351"/>
    </location>
</feature>
<evidence type="ECO:0000313" key="6">
    <source>
        <dbReference type="Proteomes" id="UP000283634"/>
    </source>
</evidence>
<dbReference type="GO" id="GO:0007018">
    <property type="term" value="P:microtubule-based movement"/>
    <property type="evidence" value="ECO:0007669"/>
    <property type="project" value="InterPro"/>
</dbReference>
<evidence type="ECO:0000313" key="5">
    <source>
        <dbReference type="EMBL" id="RNF09020.1"/>
    </source>
</evidence>
<accession>A0A422NU81</accession>
<dbReference type="Gene3D" id="1.20.920.60">
    <property type="match status" value="1"/>
</dbReference>
<feature type="compositionally biased region" description="Low complexity" evidence="2">
    <location>
        <begin position="26"/>
        <end position="38"/>
    </location>
</feature>
<dbReference type="GO" id="GO:0051959">
    <property type="term" value="F:dynein light intermediate chain binding"/>
    <property type="evidence" value="ECO:0007669"/>
    <property type="project" value="InterPro"/>
</dbReference>
<keyword evidence="1" id="KW-0175">Coiled coil</keyword>
<dbReference type="GeneID" id="40326350"/>
<feature type="region of interest" description="Disordered" evidence="2">
    <location>
        <begin position="808"/>
        <end position="835"/>
    </location>
</feature>
<dbReference type="Proteomes" id="UP000283634">
    <property type="component" value="Unassembled WGS sequence"/>
</dbReference>
<dbReference type="InterPro" id="IPR056614">
    <property type="entry name" value="FAZ1_cons"/>
</dbReference>
<feature type="region of interest" description="Disordered" evidence="2">
    <location>
        <begin position="17"/>
        <end position="59"/>
    </location>
</feature>
<dbReference type="InterPro" id="IPR026983">
    <property type="entry name" value="DHC"/>
</dbReference>
<feature type="coiled-coil region" evidence="1">
    <location>
        <begin position="760"/>
        <end position="808"/>
    </location>
</feature>
<proteinExistence type="predicted"/>
<evidence type="ECO:0000256" key="1">
    <source>
        <dbReference type="SAM" id="Coils"/>
    </source>
</evidence>
<feature type="region of interest" description="Disordered" evidence="2">
    <location>
        <begin position="1047"/>
        <end position="1071"/>
    </location>
</feature>
<reference evidence="5 6" key="1">
    <citation type="journal article" date="2018" name="BMC Genomics">
        <title>Genomic comparison of Trypanosoma conorhini and Trypanosoma rangeli to Trypanosoma cruzi strains of high and low virulence.</title>
        <authorList>
            <person name="Bradwell K.R."/>
            <person name="Koparde V.N."/>
            <person name="Matveyev A.V."/>
            <person name="Serrano M.G."/>
            <person name="Alves J.M."/>
            <person name="Parikh H."/>
            <person name="Huang B."/>
            <person name="Lee V."/>
            <person name="Espinosa-Alvarez O."/>
            <person name="Ortiz P.A."/>
            <person name="Costa-Martins A.G."/>
            <person name="Teixeira M.M."/>
            <person name="Buck G.A."/>
        </authorList>
    </citation>
    <scope>NUCLEOTIDE SEQUENCE [LARGE SCALE GENOMIC DNA]</scope>
    <source>
        <strain evidence="5 6">AM80</strain>
    </source>
</reference>
<dbReference type="GO" id="GO:0030286">
    <property type="term" value="C:dynein complex"/>
    <property type="evidence" value="ECO:0007669"/>
    <property type="project" value="InterPro"/>
</dbReference>
<feature type="compositionally biased region" description="Low complexity" evidence="2">
    <location>
        <begin position="817"/>
        <end position="828"/>
    </location>
</feature>
<dbReference type="Pfam" id="PF23398">
    <property type="entry name" value="FAZ1_cons"/>
    <property type="match status" value="1"/>
</dbReference>
<evidence type="ECO:0000256" key="2">
    <source>
        <dbReference type="SAM" id="MobiDB-lite"/>
    </source>
</evidence>
<feature type="region of interest" description="Disordered" evidence="2">
    <location>
        <begin position="686"/>
        <end position="711"/>
    </location>
</feature>
<name>A0A422NU81_TRYRA</name>
<gene>
    <name evidence="5" type="ORF">TraAM80_02417</name>
</gene>